<evidence type="ECO:0000256" key="1">
    <source>
        <dbReference type="ARBA" id="ARBA00004123"/>
    </source>
</evidence>
<accession>A0A8C5PMB7</accession>
<dbReference type="Pfam" id="PF00644">
    <property type="entry name" value="PARP"/>
    <property type="match status" value="1"/>
</dbReference>
<dbReference type="PROSITE" id="PS51059">
    <property type="entry name" value="PARP_CATALYTIC"/>
    <property type="match status" value="1"/>
</dbReference>
<sequence>SLAPAQNDESELHTCRSNSYLFVFRSACKYSHNIRSEHNFAVLKANEVNGLNDVELKFVLLQNDYSLLPWVCNAYHRKNCDQDNCKWLHICGFFIRGQCKNPMCKKSHNLLEERNILLLKQFSPVTIENFQMLSVIKYNENLKNKSAASGRGNVQNDSIHLLLFCLLCWCVLLGNCSKIHYHLPYRWQVSSGTEWKDLPDMENTEKAYNVNLALTVLCIIGSRGHITFITSQSVRRLCTLSSVLKPEEFVLTTEWLWYWRDEQGAWNQYGKDTTMVSASITSADLETIYLPNPSSTIPFNAGQQQYEINFELMTQMNITYKTQREVRRRPKFLSQQDVTNLKGCANSSMNLVDVPLTASEASLIHAMFTKTMSGFVVKKISRIQNPSLWQAFHMYVLRKQLFHGCSNDNITLICDRNIDWRICGTNGVEYGQGSYFARDASYSHKHSLKDTDGKWTMLVARVLVGDYVTGNHTYRRPPFKLGSTTHCYDSCVDNMVQPSIFVVFEKHQIYPEYLIEYEEVKRSCCIS</sequence>
<dbReference type="GO" id="GO:1990404">
    <property type="term" value="F:NAD+-protein mono-ADP-ribosyltransferase activity"/>
    <property type="evidence" value="ECO:0007669"/>
    <property type="project" value="TreeGrafter"/>
</dbReference>
<dbReference type="GO" id="GO:0008270">
    <property type="term" value="F:zinc ion binding"/>
    <property type="evidence" value="ECO:0007669"/>
    <property type="project" value="UniProtKB-KW"/>
</dbReference>
<evidence type="ECO:0000313" key="9">
    <source>
        <dbReference type="Proteomes" id="UP000694569"/>
    </source>
</evidence>
<feature type="domain" description="C3H1-type" evidence="5">
    <location>
        <begin position="90"/>
        <end position="111"/>
    </location>
</feature>
<evidence type="ECO:0000256" key="3">
    <source>
        <dbReference type="ARBA" id="ARBA00024347"/>
    </source>
</evidence>
<dbReference type="Pfam" id="PF23466">
    <property type="entry name" value="WWE_4"/>
    <property type="match status" value="1"/>
</dbReference>
<evidence type="ECO:0000256" key="2">
    <source>
        <dbReference type="ARBA" id="ARBA00023242"/>
    </source>
</evidence>
<comment type="similarity">
    <text evidence="3">Belongs to the ARTD/PARP family.</text>
</comment>
<dbReference type="Ensembl" id="ENSLLET00000026005.1">
    <property type="protein sequence ID" value="ENSLLEP00000025047.1"/>
    <property type="gene ID" value="ENSLLEG00000015836.1"/>
</dbReference>
<organism evidence="8 9">
    <name type="scientific">Leptobrachium leishanense</name>
    <name type="common">Leishan spiny toad</name>
    <dbReference type="NCBI Taxonomy" id="445787"/>
    <lineage>
        <taxon>Eukaryota</taxon>
        <taxon>Metazoa</taxon>
        <taxon>Chordata</taxon>
        <taxon>Craniata</taxon>
        <taxon>Vertebrata</taxon>
        <taxon>Euteleostomi</taxon>
        <taxon>Amphibia</taxon>
        <taxon>Batrachia</taxon>
        <taxon>Anura</taxon>
        <taxon>Pelobatoidea</taxon>
        <taxon>Megophryidae</taxon>
        <taxon>Leptobrachium</taxon>
    </lineage>
</organism>
<protein>
    <recommendedName>
        <fullName evidence="10">CCCH-type zinc finger antiviral protein</fullName>
    </recommendedName>
</protein>
<evidence type="ECO:0000259" key="5">
    <source>
        <dbReference type="PROSITE" id="PS50103"/>
    </source>
</evidence>
<evidence type="ECO:0000313" key="8">
    <source>
        <dbReference type="Ensembl" id="ENSLLEP00000025047.1"/>
    </source>
</evidence>
<dbReference type="OrthoDB" id="6133115at2759"/>
<reference evidence="8" key="1">
    <citation type="submission" date="2025-08" db="UniProtKB">
        <authorList>
            <consortium name="Ensembl"/>
        </authorList>
    </citation>
    <scope>IDENTIFICATION</scope>
</reference>
<dbReference type="InterPro" id="IPR000571">
    <property type="entry name" value="Znf_CCCH"/>
</dbReference>
<dbReference type="PROSITE" id="PS50918">
    <property type="entry name" value="WWE"/>
    <property type="match status" value="1"/>
</dbReference>
<proteinExistence type="inferred from homology"/>
<evidence type="ECO:0000256" key="4">
    <source>
        <dbReference type="PROSITE-ProRule" id="PRU00723"/>
    </source>
</evidence>
<keyword evidence="4" id="KW-0479">Metal-binding</keyword>
<keyword evidence="4" id="KW-0863">Zinc-finger</keyword>
<dbReference type="Proteomes" id="UP000694569">
    <property type="component" value="Unplaced"/>
</dbReference>
<dbReference type="AlphaFoldDB" id="A0A8C5PMB7"/>
<dbReference type="InterPro" id="IPR051712">
    <property type="entry name" value="ARTD-AVP"/>
</dbReference>
<evidence type="ECO:0000259" key="7">
    <source>
        <dbReference type="PROSITE" id="PS51059"/>
    </source>
</evidence>
<feature type="domain" description="PARP catalytic" evidence="7">
    <location>
        <begin position="338"/>
        <end position="527"/>
    </location>
</feature>
<keyword evidence="4" id="KW-0862">Zinc</keyword>
<feature type="zinc finger region" description="C3H1-type" evidence="4">
    <location>
        <begin position="90"/>
        <end position="111"/>
    </location>
</feature>
<comment type="subcellular location">
    <subcellularLocation>
        <location evidence="1">Nucleus</location>
    </subcellularLocation>
</comment>
<reference evidence="8" key="2">
    <citation type="submission" date="2025-09" db="UniProtKB">
        <authorList>
            <consortium name="Ensembl"/>
        </authorList>
    </citation>
    <scope>IDENTIFICATION</scope>
</reference>
<dbReference type="PROSITE" id="PS50103">
    <property type="entry name" value="ZF_C3H1"/>
    <property type="match status" value="1"/>
</dbReference>
<dbReference type="CDD" id="cd01439">
    <property type="entry name" value="TCCD_inducible_PARP_like"/>
    <property type="match status" value="1"/>
</dbReference>
<keyword evidence="2" id="KW-0539">Nucleus</keyword>
<dbReference type="InterPro" id="IPR037197">
    <property type="entry name" value="WWE_dom_sf"/>
</dbReference>
<dbReference type="SUPFAM" id="SSF56399">
    <property type="entry name" value="ADP-ribosylation"/>
    <property type="match status" value="1"/>
</dbReference>
<evidence type="ECO:0000259" key="6">
    <source>
        <dbReference type="PROSITE" id="PS50918"/>
    </source>
</evidence>
<dbReference type="Pfam" id="PF02825">
    <property type="entry name" value="WWE"/>
    <property type="match status" value="1"/>
</dbReference>
<dbReference type="Gene3D" id="3.90.228.10">
    <property type="match status" value="1"/>
</dbReference>
<dbReference type="PANTHER" id="PTHR45740:SF20">
    <property type="entry name" value="POLY [ADP-RIBOSE] POLYMERASE"/>
    <property type="match status" value="1"/>
</dbReference>
<dbReference type="GO" id="GO:0003950">
    <property type="term" value="F:NAD+ poly-ADP-ribosyltransferase activity"/>
    <property type="evidence" value="ECO:0007669"/>
    <property type="project" value="InterPro"/>
</dbReference>
<evidence type="ECO:0008006" key="10">
    <source>
        <dbReference type="Google" id="ProtNLM"/>
    </source>
</evidence>
<dbReference type="GO" id="GO:0005634">
    <property type="term" value="C:nucleus"/>
    <property type="evidence" value="ECO:0007669"/>
    <property type="project" value="UniProtKB-SubCell"/>
</dbReference>
<dbReference type="SUPFAM" id="SSF117839">
    <property type="entry name" value="WWE domain"/>
    <property type="match status" value="1"/>
</dbReference>
<dbReference type="PANTHER" id="PTHR45740">
    <property type="entry name" value="POLY [ADP-RIBOSE] POLYMERASE"/>
    <property type="match status" value="1"/>
</dbReference>
<name>A0A8C5PMB7_9ANUR</name>
<keyword evidence="9" id="KW-1185">Reference proteome</keyword>
<dbReference type="GeneTree" id="ENSGT00940000154649"/>
<dbReference type="Gene3D" id="3.30.720.50">
    <property type="match status" value="1"/>
</dbReference>
<dbReference type="InterPro" id="IPR004170">
    <property type="entry name" value="WWE_dom"/>
</dbReference>
<dbReference type="InterPro" id="IPR012317">
    <property type="entry name" value="Poly(ADP-ribose)pol_cat_dom"/>
</dbReference>
<feature type="domain" description="WWE" evidence="6">
    <location>
        <begin position="242"/>
        <end position="328"/>
    </location>
</feature>